<dbReference type="Gene3D" id="2.40.10.120">
    <property type="match status" value="1"/>
</dbReference>
<dbReference type="RefSeq" id="WP_212986289.1">
    <property type="nucleotide sequence ID" value="NZ_BAABEA010000029.1"/>
</dbReference>
<dbReference type="SUPFAM" id="SSF52540">
    <property type="entry name" value="P-loop containing nucleoside triphosphate hydrolases"/>
    <property type="match status" value="1"/>
</dbReference>
<dbReference type="InterPro" id="IPR009003">
    <property type="entry name" value="Peptidase_S1_PA"/>
</dbReference>
<evidence type="ECO:0008006" key="4">
    <source>
        <dbReference type="Google" id="ProtNLM"/>
    </source>
</evidence>
<reference evidence="2" key="1">
    <citation type="submission" date="2021-03" db="EMBL/GenBank/DDBJ databases">
        <title>Whole genome shotgun sequence of Actinoplanes auranticolor NBRC 12245.</title>
        <authorList>
            <person name="Komaki H."/>
            <person name="Tamura T."/>
        </authorList>
    </citation>
    <scope>NUCLEOTIDE SEQUENCE</scope>
    <source>
        <strain evidence="2">NBRC 12245</strain>
    </source>
</reference>
<dbReference type="AlphaFoldDB" id="A0A919S5C5"/>
<gene>
    <name evidence="2" type="ORF">Aau02nite_01330</name>
</gene>
<protein>
    <recommendedName>
        <fullName evidence="4">Trypsin-like peptidase</fullName>
    </recommendedName>
</protein>
<dbReference type="SUPFAM" id="SSF50494">
    <property type="entry name" value="Trypsin-like serine proteases"/>
    <property type="match status" value="1"/>
</dbReference>
<dbReference type="EMBL" id="BOQL01000001">
    <property type="protein sequence ID" value="GIM63019.1"/>
    <property type="molecule type" value="Genomic_DNA"/>
</dbReference>
<dbReference type="InterPro" id="IPR027417">
    <property type="entry name" value="P-loop_NTPase"/>
</dbReference>
<accession>A0A919S5C5</accession>
<feature type="compositionally biased region" description="Basic and acidic residues" evidence="1">
    <location>
        <begin position="656"/>
        <end position="675"/>
    </location>
</feature>
<comment type="caution">
    <text evidence="2">The sequence shown here is derived from an EMBL/GenBank/DDBJ whole genome shotgun (WGS) entry which is preliminary data.</text>
</comment>
<feature type="compositionally biased region" description="Pro residues" evidence="1">
    <location>
        <begin position="784"/>
        <end position="801"/>
    </location>
</feature>
<evidence type="ECO:0000313" key="2">
    <source>
        <dbReference type="EMBL" id="GIM63019.1"/>
    </source>
</evidence>
<feature type="region of interest" description="Disordered" evidence="1">
    <location>
        <begin position="633"/>
        <end position="675"/>
    </location>
</feature>
<dbReference type="Gene3D" id="3.40.50.300">
    <property type="entry name" value="P-loop containing nucleotide triphosphate hydrolases"/>
    <property type="match status" value="1"/>
</dbReference>
<feature type="region of interest" description="Disordered" evidence="1">
    <location>
        <begin position="782"/>
        <end position="801"/>
    </location>
</feature>
<dbReference type="Proteomes" id="UP000681340">
    <property type="component" value="Unassembled WGS sequence"/>
</dbReference>
<sequence>MSIARDRVVAVQRASRSNDPAVGSGYLIAQGLVLTAEHIVGRDDAAITVTALDGRASAAQVAWRAGGDRDIALLSVDDPQWPATRIAPVPFGRTISGSERVETAAIGFPIGQRTDDTLDTRQYQGFMSAGTAHFAPVDQMDVTAGASFRGRRGSPHYGASGAAVACADSRIPRCDAILGVIVEDRGASDHSALGVAPVWPLADDPEFRDVFRRHAGRPPIVEPVELSGALLPRFPSLLHSPASLLLPESAVASFDGRGDELARLQAWCDGPAAASEVFVVQGPGGAGKTRLARELLRLRTEQGWTGGFLDPDSSAEFPDIAGTCIRTAVTPLLLVIDYAETVSPARLSSVFSAAKARIGTRPLRLLLLTRAGPSWLTAPPFRMRLDEQRLIALPPLYPTVTERHAAFRRCAREFALRLSRAEVRADQPPDAQAIDWPVKAAQLAVRHRPLDAYEFSDALTLQMTVLTDLLPRRGTTRRTLSIEADLLQHESAYLDRHANRRGLGLDPDTLRVIVLASVLFGADSEANAKRLLRRLSVLSDVDGDRLHRIVAWLTDLYPRTHDAYLQPMRPERLGESLIIEAERTGEAARLITTLAPYATAGQLDHCEAALHRAVATYDVTVNLAEAALAQAIRPSPAPDPRPAPTHAPDLDVPGRVVERRTTHDPDPGPPRHHDEPRRWRIVDTWRYFYTPDRFPGQWREGRCDVSQQEGAHQWTARWHVDPAAGTPQSTEVHFVDDSGPVGAGYSWHEVSGTLTPYRTVLVSWRATAVSVSDVESIWEQWGPEIPPPGPPPHPVPGPPRI</sequence>
<name>A0A919S5C5_9ACTN</name>
<evidence type="ECO:0000256" key="1">
    <source>
        <dbReference type="SAM" id="MobiDB-lite"/>
    </source>
</evidence>
<evidence type="ECO:0000313" key="3">
    <source>
        <dbReference type="Proteomes" id="UP000681340"/>
    </source>
</evidence>
<proteinExistence type="predicted"/>
<keyword evidence="3" id="KW-1185">Reference proteome</keyword>
<feature type="compositionally biased region" description="Pro residues" evidence="1">
    <location>
        <begin position="635"/>
        <end position="645"/>
    </location>
</feature>
<organism evidence="2 3">
    <name type="scientific">Actinoplanes auranticolor</name>
    <dbReference type="NCBI Taxonomy" id="47988"/>
    <lineage>
        <taxon>Bacteria</taxon>
        <taxon>Bacillati</taxon>
        <taxon>Actinomycetota</taxon>
        <taxon>Actinomycetes</taxon>
        <taxon>Micromonosporales</taxon>
        <taxon>Micromonosporaceae</taxon>
        <taxon>Actinoplanes</taxon>
    </lineage>
</organism>
<dbReference type="Pfam" id="PF13365">
    <property type="entry name" value="Trypsin_2"/>
    <property type="match status" value="1"/>
</dbReference>